<evidence type="ECO:0000313" key="6">
    <source>
        <dbReference type="Proteomes" id="UP001305815"/>
    </source>
</evidence>
<dbReference type="PANTHER" id="PTHR43833">
    <property type="entry name" value="POTASSIUM CHANNEL PROTEIN 2-RELATED-RELATED"/>
    <property type="match status" value="1"/>
</dbReference>
<feature type="domain" description="RCK C-terminal" evidence="4">
    <location>
        <begin position="372"/>
        <end position="453"/>
    </location>
</feature>
<protein>
    <submittedName>
        <fullName evidence="5">Potassium transporter peripheral membrane protein</fullName>
    </submittedName>
</protein>
<organism evidence="5 6">
    <name type="scientific">Claveliimonas bilis</name>
    <dbReference type="NCBI Taxonomy" id="3028070"/>
    <lineage>
        <taxon>Bacteria</taxon>
        <taxon>Bacillati</taxon>
        <taxon>Bacillota</taxon>
        <taxon>Clostridia</taxon>
        <taxon>Lachnospirales</taxon>
        <taxon>Lachnospiraceae</taxon>
        <taxon>Claveliimonas</taxon>
    </lineage>
</organism>
<feature type="domain" description="RCK N-terminal" evidence="3">
    <location>
        <begin position="228"/>
        <end position="345"/>
    </location>
</feature>
<dbReference type="InterPro" id="IPR050721">
    <property type="entry name" value="Trk_Ktr_HKT_K-transport"/>
</dbReference>
<dbReference type="PANTHER" id="PTHR43833:SF5">
    <property type="entry name" value="TRK SYSTEM POTASSIUM UPTAKE PROTEIN TRKA"/>
    <property type="match status" value="1"/>
</dbReference>
<keyword evidence="2" id="KW-0406">Ion transport</keyword>
<reference evidence="6" key="1">
    <citation type="journal article" date="2023" name="Int. J. Syst. Evol. Microbiol.">
        <title>Claveliimonas bilis gen. nov., sp. nov., deoxycholic acid-producing bacteria isolated from human faeces, and reclassification of Sellimonas monacensis Zenner et al. 2021 as Claveliimonas monacensis comb. nov.</title>
        <authorList>
            <person name="Hisatomi A."/>
            <person name="Kastawa N.W.E.P.G."/>
            <person name="Song I."/>
            <person name="Ohkuma M."/>
            <person name="Fukiya S."/>
            <person name="Sakamoto M."/>
        </authorList>
    </citation>
    <scope>NUCLEOTIDE SEQUENCE [LARGE SCALE GENOMIC DNA]</scope>
    <source>
        <strain evidence="6">12BBH14</strain>
    </source>
</reference>
<evidence type="ECO:0000259" key="3">
    <source>
        <dbReference type="PROSITE" id="PS51201"/>
    </source>
</evidence>
<dbReference type="Pfam" id="PF02080">
    <property type="entry name" value="TrkA_C"/>
    <property type="match status" value="2"/>
</dbReference>
<dbReference type="PROSITE" id="PS51202">
    <property type="entry name" value="RCK_C"/>
    <property type="match status" value="2"/>
</dbReference>
<dbReference type="RefSeq" id="WP_316265102.1">
    <property type="nucleotide sequence ID" value="NZ_AP027742.1"/>
</dbReference>
<evidence type="ECO:0000256" key="2">
    <source>
        <dbReference type="ARBA" id="ARBA00023065"/>
    </source>
</evidence>
<dbReference type="NCBIfam" id="NF007039">
    <property type="entry name" value="PRK09496.3-2"/>
    <property type="match status" value="1"/>
</dbReference>
<dbReference type="InterPro" id="IPR003148">
    <property type="entry name" value="RCK_N"/>
</dbReference>
<sequence length="453" mass="50295">MKIVIIGDGKVGHKLTAQLSEEDYDIVLIDQNEGRLKEALNRMDIFCITGDGANVEVQKEADVPHADLVIACASTDELNMLSCLLAKRLGAKHTIARVRNPIYYKQIGLLKEDLHLSMAVNPELAVSHEIARVLLFPDTSKVETFVKGRVELVEFPIRAESRLKDLSLAEIYRRYQIKILVCAVKRGNDVFIPDGETVLREGDKIHMAATHKELESFFNALGKRSGKVKNVLICGGGSVSYYLASQLGSDRMNVKIIEKDYNKCEKLCEMLPDATIIHGDATNHDLLIEEGIEHADALVALTGMDEENIIMALFAKTKNVPKIVAKVNEDSRAQMVEGLGIDSIVSAKSATADVILSYVRARRKSLKSANVEALYRLVNGKVEALEFIIRKECEYTNIPLKDLKTKKNYLIACIGRKGKIRIPNGDDHIEVGDSVVIVTTERGVNDLKDMLEK</sequence>
<evidence type="ECO:0000259" key="4">
    <source>
        <dbReference type="PROSITE" id="PS51202"/>
    </source>
</evidence>
<dbReference type="Proteomes" id="UP001305815">
    <property type="component" value="Chromosome"/>
</dbReference>
<dbReference type="NCBIfam" id="NF007041">
    <property type="entry name" value="PRK09496.3-4"/>
    <property type="match status" value="1"/>
</dbReference>
<keyword evidence="6" id="KW-1185">Reference proteome</keyword>
<dbReference type="PROSITE" id="PS51201">
    <property type="entry name" value="RCK_N"/>
    <property type="match status" value="2"/>
</dbReference>
<dbReference type="EMBL" id="AP027742">
    <property type="protein sequence ID" value="BDZ78112.1"/>
    <property type="molecule type" value="Genomic_DNA"/>
</dbReference>
<dbReference type="NCBIfam" id="NF007033">
    <property type="entry name" value="PRK09496.1-5"/>
    <property type="match status" value="1"/>
</dbReference>
<name>A0ABM8ICR9_9FIRM</name>
<accession>A0ABM8ICR9</accession>
<keyword evidence="1" id="KW-0813">Transport</keyword>
<evidence type="ECO:0000313" key="5">
    <source>
        <dbReference type="EMBL" id="BDZ78112.1"/>
    </source>
</evidence>
<gene>
    <name evidence="5" type="primary">trkA</name>
    <name evidence="5" type="ORF">Lac1_22950</name>
</gene>
<feature type="domain" description="RCK N-terminal" evidence="3">
    <location>
        <begin position="1"/>
        <end position="124"/>
    </location>
</feature>
<evidence type="ECO:0000256" key="1">
    <source>
        <dbReference type="ARBA" id="ARBA00022448"/>
    </source>
</evidence>
<proteinExistence type="predicted"/>
<dbReference type="InterPro" id="IPR006037">
    <property type="entry name" value="RCK_C"/>
</dbReference>
<dbReference type="Pfam" id="PF02254">
    <property type="entry name" value="TrkA_N"/>
    <property type="match status" value="2"/>
</dbReference>
<feature type="domain" description="RCK C-terminal" evidence="4">
    <location>
        <begin position="140"/>
        <end position="223"/>
    </location>
</feature>